<dbReference type="AlphaFoldDB" id="A0A3M9N0Y8"/>
<dbReference type="EMBL" id="RJJD01000001">
    <property type="protein sequence ID" value="RNI31452.1"/>
    <property type="molecule type" value="Genomic_DNA"/>
</dbReference>
<gene>
    <name evidence="2" type="ORF">EFB08_02725</name>
</gene>
<accession>A0A3M9N0Y8</accession>
<protein>
    <submittedName>
        <fullName evidence="2">Uncharacterized protein</fullName>
    </submittedName>
</protein>
<proteinExistence type="predicted"/>
<reference evidence="2 3" key="1">
    <citation type="submission" date="2018-11" db="EMBL/GenBank/DDBJ databases">
        <title>Rufibacter latericius sp. nov., isolated from water in Baiyang Lake.</title>
        <authorList>
            <person name="Yang Y."/>
        </authorList>
    </citation>
    <scope>NUCLEOTIDE SEQUENCE [LARGE SCALE GENOMIC DNA]</scope>
    <source>
        <strain evidence="2 3">R-22-1c-1</strain>
    </source>
</reference>
<evidence type="ECO:0000313" key="2">
    <source>
        <dbReference type="EMBL" id="RNI31452.1"/>
    </source>
</evidence>
<evidence type="ECO:0000313" key="3">
    <source>
        <dbReference type="Proteomes" id="UP000272117"/>
    </source>
</evidence>
<feature type="region of interest" description="Disordered" evidence="1">
    <location>
        <begin position="22"/>
        <end position="53"/>
    </location>
</feature>
<organism evidence="2 3">
    <name type="scientific">Rufibacter latericius</name>
    <dbReference type="NCBI Taxonomy" id="2487040"/>
    <lineage>
        <taxon>Bacteria</taxon>
        <taxon>Pseudomonadati</taxon>
        <taxon>Bacteroidota</taxon>
        <taxon>Cytophagia</taxon>
        <taxon>Cytophagales</taxon>
        <taxon>Hymenobacteraceae</taxon>
        <taxon>Rufibacter</taxon>
    </lineage>
</organism>
<keyword evidence="3" id="KW-1185">Reference proteome</keyword>
<feature type="region of interest" description="Disordered" evidence="1">
    <location>
        <begin position="107"/>
        <end position="141"/>
    </location>
</feature>
<feature type="compositionally biased region" description="Basic and acidic residues" evidence="1">
    <location>
        <begin position="124"/>
        <end position="141"/>
    </location>
</feature>
<evidence type="ECO:0000256" key="1">
    <source>
        <dbReference type="SAM" id="MobiDB-lite"/>
    </source>
</evidence>
<name>A0A3M9N0Y8_9BACT</name>
<dbReference type="Proteomes" id="UP000272117">
    <property type="component" value="Unassembled WGS sequence"/>
</dbReference>
<comment type="caution">
    <text evidence="2">The sequence shown here is derived from an EMBL/GenBank/DDBJ whole genome shotgun (WGS) entry which is preliminary data.</text>
</comment>
<sequence>MVLFTAVFVKRTRKQRIRKKWQKRDSKRPLPKIHHSGSIQRKTMAKKKKKGKKHQTFYKAVKPFIKDNRVVLALLGAVGAGVALASALGLDRAGNLVDGITAAVKHLAHHTPAQEKKPKKPKKDRLPKQKDPDKPIAIEAT</sequence>
<feature type="compositionally biased region" description="Basic residues" evidence="1">
    <location>
        <begin position="43"/>
        <end position="53"/>
    </location>
</feature>